<dbReference type="AlphaFoldDB" id="A0A7W6H2Y2"/>
<evidence type="ECO:0000313" key="1">
    <source>
        <dbReference type="EMBL" id="MBB3996587.1"/>
    </source>
</evidence>
<evidence type="ECO:0000313" key="2">
    <source>
        <dbReference type="Proteomes" id="UP000542776"/>
    </source>
</evidence>
<dbReference type="InterPro" id="IPR009964">
    <property type="entry name" value="DUF1491"/>
</dbReference>
<dbReference type="Proteomes" id="UP000542776">
    <property type="component" value="Unassembled WGS sequence"/>
</dbReference>
<keyword evidence="2" id="KW-1185">Reference proteome</keyword>
<dbReference type="Gene3D" id="3.40.1530.20">
    <property type="entry name" value="Protein of unknown function (DUF1491)"/>
    <property type="match status" value="1"/>
</dbReference>
<proteinExistence type="predicted"/>
<reference evidence="1 2" key="1">
    <citation type="submission" date="2020-08" db="EMBL/GenBank/DDBJ databases">
        <title>Genomic Encyclopedia of Type Strains, Phase IV (KMG-IV): sequencing the most valuable type-strain genomes for metagenomic binning, comparative biology and taxonomic classification.</title>
        <authorList>
            <person name="Goeker M."/>
        </authorList>
    </citation>
    <scope>NUCLEOTIDE SEQUENCE [LARGE SCALE GENOMIC DNA]</scope>
    <source>
        <strain evidence="1 2">DSM 102238</strain>
    </source>
</reference>
<dbReference type="EMBL" id="JACIEK010000001">
    <property type="protein sequence ID" value="MBB3996587.1"/>
    <property type="molecule type" value="Genomic_DNA"/>
</dbReference>
<comment type="caution">
    <text evidence="1">The sequence shown here is derived from an EMBL/GenBank/DDBJ whole genome shotgun (WGS) entry which is preliminary data.</text>
</comment>
<gene>
    <name evidence="1" type="ORF">GGR04_000408</name>
</gene>
<organism evidence="1 2">
    <name type="scientific">Aureimonas pseudogalii</name>
    <dbReference type="NCBI Taxonomy" id="1744844"/>
    <lineage>
        <taxon>Bacteria</taxon>
        <taxon>Pseudomonadati</taxon>
        <taxon>Pseudomonadota</taxon>
        <taxon>Alphaproteobacteria</taxon>
        <taxon>Hyphomicrobiales</taxon>
        <taxon>Aurantimonadaceae</taxon>
        <taxon>Aureimonas</taxon>
    </lineage>
</organism>
<evidence type="ECO:0008006" key="3">
    <source>
        <dbReference type="Google" id="ProtNLM"/>
    </source>
</evidence>
<accession>A0A7W6H2Y2</accession>
<sequence>MRLTSEIFASLLLRRVFSDGGFAAVERRGAAAAGAVFVLARDRAGGLRLFGPAPQSLASEDGDRRFVEERVADAEGLRARLAGEVRFDPDVWVVEIETEQPETYLTIADAS</sequence>
<dbReference type="Pfam" id="PF07372">
    <property type="entry name" value="DUF1491"/>
    <property type="match status" value="1"/>
</dbReference>
<name>A0A7W6H2Y2_9HYPH</name>
<protein>
    <recommendedName>
        <fullName evidence="3">DUF1491 domain-containing protein</fullName>
    </recommendedName>
</protein>
<dbReference type="RefSeq" id="WP_183197337.1">
    <property type="nucleotide sequence ID" value="NZ_JACIEK010000001.1"/>
</dbReference>